<dbReference type="PROSITE" id="PS50893">
    <property type="entry name" value="ABC_TRANSPORTER_2"/>
    <property type="match status" value="1"/>
</dbReference>
<dbReference type="InterPro" id="IPR039421">
    <property type="entry name" value="Type_1_exporter"/>
</dbReference>
<dbReference type="PANTHER" id="PTHR43394">
    <property type="entry name" value="ATP-DEPENDENT PERMEASE MDL1, MITOCHONDRIAL"/>
    <property type="match status" value="1"/>
</dbReference>
<feature type="transmembrane region" description="Helical" evidence="9">
    <location>
        <begin position="20"/>
        <end position="40"/>
    </location>
</feature>
<dbReference type="SUPFAM" id="SSF90123">
    <property type="entry name" value="ABC transporter transmembrane region"/>
    <property type="match status" value="1"/>
</dbReference>
<evidence type="ECO:0000313" key="12">
    <source>
        <dbReference type="EMBL" id="SDM68892.1"/>
    </source>
</evidence>
<dbReference type="PROSITE" id="PS50929">
    <property type="entry name" value="ABC_TM1F"/>
    <property type="match status" value="1"/>
</dbReference>
<feature type="domain" description="ABC transporter" evidence="10">
    <location>
        <begin position="347"/>
        <end position="587"/>
    </location>
</feature>
<dbReference type="InterPro" id="IPR003593">
    <property type="entry name" value="AAA+_ATPase"/>
</dbReference>
<evidence type="ECO:0000256" key="3">
    <source>
        <dbReference type="ARBA" id="ARBA00022475"/>
    </source>
</evidence>
<dbReference type="Gene3D" id="1.20.1560.10">
    <property type="entry name" value="ABC transporter type 1, transmembrane domain"/>
    <property type="match status" value="1"/>
</dbReference>
<reference evidence="13" key="1">
    <citation type="submission" date="2016-10" db="EMBL/GenBank/DDBJ databases">
        <authorList>
            <person name="Varghese N."/>
            <person name="Submissions S."/>
        </authorList>
    </citation>
    <scope>NUCLEOTIDE SEQUENCE [LARGE SCALE GENOMIC DNA]</scope>
    <source>
        <strain evidence="13">CGMCC 1.6199</strain>
    </source>
</reference>
<dbReference type="Pfam" id="PF00005">
    <property type="entry name" value="ABC_tran"/>
    <property type="match status" value="1"/>
</dbReference>
<evidence type="ECO:0000256" key="8">
    <source>
        <dbReference type="ARBA" id="ARBA00023136"/>
    </source>
</evidence>
<evidence type="ECO:0000313" key="13">
    <source>
        <dbReference type="Proteomes" id="UP000182347"/>
    </source>
</evidence>
<evidence type="ECO:0000256" key="4">
    <source>
        <dbReference type="ARBA" id="ARBA00022692"/>
    </source>
</evidence>
<dbReference type="GO" id="GO:0005524">
    <property type="term" value="F:ATP binding"/>
    <property type="evidence" value="ECO:0007669"/>
    <property type="project" value="UniProtKB-KW"/>
</dbReference>
<dbReference type="OrthoDB" id="9806127at2"/>
<evidence type="ECO:0000256" key="2">
    <source>
        <dbReference type="ARBA" id="ARBA00022448"/>
    </source>
</evidence>
<dbReference type="GO" id="GO:0016887">
    <property type="term" value="F:ATP hydrolysis activity"/>
    <property type="evidence" value="ECO:0007669"/>
    <property type="project" value="InterPro"/>
</dbReference>
<keyword evidence="7 9" id="KW-1133">Transmembrane helix</keyword>
<sequence length="602" mass="68555">MNFKSMFRAIRFVWERAKLWVICSIIFAIVSGLAPVALVWVMKELINTVAVIIQQESADFSGAFILLSIQFSIMLLSSIMDGLKSFMDDKVQIVLEHDLKALSSRKAMAAPYSFYDIPEFYNHLERVTGSPGAKFLTPLRNLLNIGEAAIKIVSFLVFLFTIHWILVVISVFGAIPIFIVQAIYGRKNFWLMFMQTPAAREINYIEYLMNNKQAAKETRLFGIADYLLGRWSKKYQKNASEKLALIKRQQYAEIGLDSLTALMYAGAALVIIWLIRTTTVKIGEFVAIGQAVQGTQEAIGQISNNLARLYEDSFYIRDYFEFLDFEESRIGHQSGTLPFPAALEKGIRFENVSYRYPNANNDTLDNISFTIKQGEKIAIVGENGSGKTTLVNLLFGLYQPTKGLIFYDGIDMTKISEKELHKNTTVIFQDFIRYSFRASENIAVGKELDQINEQKMKQAARLSGADKFIEEFEEGYDTQLGRFLTQGEELSGGQWQKMAIARALYRDSQVIVLDEPTASLDPISELEIYNQFQQITREKTVLYISHRMSAARFADRILVMENGRIKELGTHEELMQVKGSYYDMYNTQAQWYQTETGLRGSG</sequence>
<feature type="domain" description="ABC transmembrane type-1" evidence="11">
    <location>
        <begin position="24"/>
        <end position="311"/>
    </location>
</feature>
<dbReference type="PROSITE" id="PS00211">
    <property type="entry name" value="ABC_TRANSPORTER_1"/>
    <property type="match status" value="1"/>
</dbReference>
<dbReference type="InterPro" id="IPR017871">
    <property type="entry name" value="ABC_transporter-like_CS"/>
</dbReference>
<feature type="transmembrane region" description="Helical" evidence="9">
    <location>
        <begin position="165"/>
        <end position="184"/>
    </location>
</feature>
<keyword evidence="5" id="KW-0547">Nucleotide-binding</keyword>
<protein>
    <submittedName>
        <fullName evidence="12">Putative ABC transport system ATP-binding protein/ATP-binding cassette, subfamily B</fullName>
    </submittedName>
</protein>
<evidence type="ECO:0000256" key="5">
    <source>
        <dbReference type="ARBA" id="ARBA00022741"/>
    </source>
</evidence>
<evidence type="ECO:0000259" key="11">
    <source>
        <dbReference type="PROSITE" id="PS50929"/>
    </source>
</evidence>
<dbReference type="InterPro" id="IPR027417">
    <property type="entry name" value="P-loop_NTPase"/>
</dbReference>
<dbReference type="GO" id="GO:0015421">
    <property type="term" value="F:ABC-type oligopeptide transporter activity"/>
    <property type="evidence" value="ECO:0007669"/>
    <property type="project" value="TreeGrafter"/>
</dbReference>
<dbReference type="InterPro" id="IPR003439">
    <property type="entry name" value="ABC_transporter-like_ATP-bd"/>
</dbReference>
<evidence type="ECO:0000256" key="1">
    <source>
        <dbReference type="ARBA" id="ARBA00004651"/>
    </source>
</evidence>
<dbReference type="SUPFAM" id="SSF52540">
    <property type="entry name" value="P-loop containing nucleoside triphosphate hydrolases"/>
    <property type="match status" value="1"/>
</dbReference>
<keyword evidence="2" id="KW-0813">Transport</keyword>
<evidence type="ECO:0000256" key="9">
    <source>
        <dbReference type="SAM" id="Phobius"/>
    </source>
</evidence>
<feature type="transmembrane region" description="Helical" evidence="9">
    <location>
        <begin position="60"/>
        <end position="80"/>
    </location>
</feature>
<evidence type="ECO:0000259" key="10">
    <source>
        <dbReference type="PROSITE" id="PS50893"/>
    </source>
</evidence>
<keyword evidence="13" id="KW-1185">Reference proteome</keyword>
<organism evidence="12 13">
    <name type="scientific">Sediminibacillus halophilus</name>
    <dbReference type="NCBI Taxonomy" id="482461"/>
    <lineage>
        <taxon>Bacteria</taxon>
        <taxon>Bacillati</taxon>
        <taxon>Bacillota</taxon>
        <taxon>Bacilli</taxon>
        <taxon>Bacillales</taxon>
        <taxon>Bacillaceae</taxon>
        <taxon>Sediminibacillus</taxon>
    </lineage>
</organism>
<gene>
    <name evidence="12" type="ORF">SAMN05216244_3194</name>
</gene>
<accession>A0A1G9V9K8</accession>
<dbReference type="Proteomes" id="UP000182347">
    <property type="component" value="Unassembled WGS sequence"/>
</dbReference>
<evidence type="ECO:0000256" key="7">
    <source>
        <dbReference type="ARBA" id="ARBA00022989"/>
    </source>
</evidence>
<dbReference type="InterPro" id="IPR011527">
    <property type="entry name" value="ABC1_TM_dom"/>
</dbReference>
<comment type="subcellular location">
    <subcellularLocation>
        <location evidence="1">Cell membrane</location>
        <topology evidence="1">Multi-pass membrane protein</topology>
    </subcellularLocation>
</comment>
<dbReference type="Gene3D" id="3.40.50.300">
    <property type="entry name" value="P-loop containing nucleotide triphosphate hydrolases"/>
    <property type="match status" value="1"/>
</dbReference>
<keyword evidence="6 12" id="KW-0067">ATP-binding</keyword>
<dbReference type="PANTHER" id="PTHR43394:SF1">
    <property type="entry name" value="ATP-BINDING CASSETTE SUB-FAMILY B MEMBER 10, MITOCHONDRIAL"/>
    <property type="match status" value="1"/>
</dbReference>
<dbReference type="FunFam" id="3.40.50.300:FF:000221">
    <property type="entry name" value="Multidrug ABC transporter ATP-binding protein"/>
    <property type="match status" value="1"/>
</dbReference>
<dbReference type="STRING" id="482461.SAMN05216244_3194"/>
<dbReference type="SMART" id="SM00382">
    <property type="entry name" value="AAA"/>
    <property type="match status" value="1"/>
</dbReference>
<keyword evidence="8 9" id="KW-0472">Membrane</keyword>
<dbReference type="AlphaFoldDB" id="A0A1G9V9K8"/>
<keyword evidence="3" id="KW-1003">Cell membrane</keyword>
<evidence type="ECO:0000256" key="6">
    <source>
        <dbReference type="ARBA" id="ARBA00022840"/>
    </source>
</evidence>
<dbReference type="EMBL" id="FNHF01000004">
    <property type="protein sequence ID" value="SDM68892.1"/>
    <property type="molecule type" value="Genomic_DNA"/>
</dbReference>
<dbReference type="GO" id="GO:0005886">
    <property type="term" value="C:plasma membrane"/>
    <property type="evidence" value="ECO:0007669"/>
    <property type="project" value="UniProtKB-SubCell"/>
</dbReference>
<dbReference type="InterPro" id="IPR036640">
    <property type="entry name" value="ABC1_TM_sf"/>
</dbReference>
<proteinExistence type="predicted"/>
<dbReference type="RefSeq" id="WP_074600262.1">
    <property type="nucleotide sequence ID" value="NZ_FNHF01000004.1"/>
</dbReference>
<keyword evidence="4 9" id="KW-0812">Transmembrane</keyword>
<name>A0A1G9V9K8_9BACI</name>